<keyword evidence="1" id="KW-0547">Nucleotide-binding</keyword>
<evidence type="ECO:0000256" key="3">
    <source>
        <dbReference type="PROSITE-ProRule" id="PRU00283"/>
    </source>
</evidence>
<dbReference type="AlphaFoldDB" id="A0A5A9NPF2"/>
<proteinExistence type="inferred from homology"/>
<evidence type="ECO:0000313" key="6">
    <source>
        <dbReference type="Proteomes" id="UP000324632"/>
    </source>
</evidence>
<dbReference type="GO" id="GO:0048731">
    <property type="term" value="P:system development"/>
    <property type="evidence" value="ECO:0007669"/>
    <property type="project" value="UniProtKB-ARBA"/>
</dbReference>
<evidence type="ECO:0000256" key="1">
    <source>
        <dbReference type="ARBA" id="ARBA00022741"/>
    </source>
</evidence>
<sequence length="93" mass="10330">MANVKVAVRVRPLNSRESLDGGQLAVQVEDKVVSVRNVKFEGRLDGRAESQADSREKLMQFGFDHCYWSADPSAPNFTSQEEVGTHSTPVYCV</sequence>
<evidence type="ECO:0000313" key="5">
    <source>
        <dbReference type="EMBL" id="KAA0711353.1"/>
    </source>
</evidence>
<dbReference type="GO" id="GO:0003777">
    <property type="term" value="F:microtubule motor activity"/>
    <property type="evidence" value="ECO:0007669"/>
    <property type="project" value="InterPro"/>
</dbReference>
<dbReference type="InterPro" id="IPR027417">
    <property type="entry name" value="P-loop_NTPase"/>
</dbReference>
<dbReference type="Gene3D" id="3.40.850.10">
    <property type="entry name" value="Kinesin motor domain"/>
    <property type="match status" value="1"/>
</dbReference>
<dbReference type="EMBL" id="SOYY01000015">
    <property type="protein sequence ID" value="KAA0711353.1"/>
    <property type="molecule type" value="Genomic_DNA"/>
</dbReference>
<feature type="domain" description="Kinesin motor" evidence="4">
    <location>
        <begin position="3"/>
        <end position="93"/>
    </location>
</feature>
<dbReference type="PROSITE" id="PS50067">
    <property type="entry name" value="KINESIN_MOTOR_2"/>
    <property type="match status" value="1"/>
</dbReference>
<dbReference type="GO" id="GO:0007018">
    <property type="term" value="P:microtubule-based movement"/>
    <property type="evidence" value="ECO:0007669"/>
    <property type="project" value="InterPro"/>
</dbReference>
<dbReference type="SUPFAM" id="SSF52540">
    <property type="entry name" value="P-loop containing nucleoside triphosphate hydrolases"/>
    <property type="match status" value="1"/>
</dbReference>
<dbReference type="PANTHER" id="PTHR47117">
    <property type="entry name" value="STAR-RELATED LIPID TRANSFER PROTEIN 9"/>
    <property type="match status" value="1"/>
</dbReference>
<organism evidence="5 6">
    <name type="scientific">Triplophysa tibetana</name>
    <dbReference type="NCBI Taxonomy" id="1572043"/>
    <lineage>
        <taxon>Eukaryota</taxon>
        <taxon>Metazoa</taxon>
        <taxon>Chordata</taxon>
        <taxon>Craniata</taxon>
        <taxon>Vertebrata</taxon>
        <taxon>Euteleostomi</taxon>
        <taxon>Actinopterygii</taxon>
        <taxon>Neopterygii</taxon>
        <taxon>Teleostei</taxon>
        <taxon>Ostariophysi</taxon>
        <taxon>Cypriniformes</taxon>
        <taxon>Nemacheilidae</taxon>
        <taxon>Triplophysa</taxon>
    </lineage>
</organism>
<keyword evidence="6" id="KW-1185">Reference proteome</keyword>
<reference evidence="5 6" key="1">
    <citation type="journal article" date="2019" name="Mol. Ecol. Resour.">
        <title>Chromosome-level genome assembly of Triplophysa tibetana, a fish adapted to the harsh high-altitude environment of the Tibetan Plateau.</title>
        <authorList>
            <person name="Yang X."/>
            <person name="Liu H."/>
            <person name="Ma Z."/>
            <person name="Zou Y."/>
            <person name="Zou M."/>
            <person name="Mao Y."/>
            <person name="Li X."/>
            <person name="Wang H."/>
            <person name="Chen T."/>
            <person name="Wang W."/>
            <person name="Yang R."/>
        </authorList>
    </citation>
    <scope>NUCLEOTIDE SEQUENCE [LARGE SCALE GENOMIC DNA]</scope>
    <source>
        <strain evidence="5">TTIB1903HZAU</strain>
        <tissue evidence="5">Muscle</tissue>
    </source>
</reference>
<dbReference type="InterPro" id="IPR036961">
    <property type="entry name" value="Kinesin_motor_dom_sf"/>
</dbReference>
<accession>A0A5A9NPF2</accession>
<dbReference type="Proteomes" id="UP000324632">
    <property type="component" value="Chromosome 15"/>
</dbReference>
<comment type="similarity">
    <text evidence="3">Belongs to the TRAFAC class myosin-kinesin ATPase superfamily. Kinesin family.</text>
</comment>
<evidence type="ECO:0000259" key="4">
    <source>
        <dbReference type="PROSITE" id="PS50067"/>
    </source>
</evidence>
<dbReference type="InterPro" id="IPR001752">
    <property type="entry name" value="Kinesin_motor_dom"/>
</dbReference>
<comment type="caution">
    <text evidence="3">Lacks conserved residue(s) required for the propagation of feature annotation.</text>
</comment>
<protein>
    <submittedName>
        <fullName evidence="5">StAR-related lipid transfer protein 9</fullName>
    </submittedName>
</protein>
<dbReference type="GO" id="GO:0005524">
    <property type="term" value="F:ATP binding"/>
    <property type="evidence" value="ECO:0007669"/>
    <property type="project" value="UniProtKB-KW"/>
</dbReference>
<keyword evidence="2" id="KW-0067">ATP-binding</keyword>
<comment type="caution">
    <text evidence="5">The sequence shown here is derived from an EMBL/GenBank/DDBJ whole genome shotgun (WGS) entry which is preliminary data.</text>
</comment>
<name>A0A5A9NPF2_9TELE</name>
<dbReference type="GO" id="GO:0008017">
    <property type="term" value="F:microtubule binding"/>
    <property type="evidence" value="ECO:0007669"/>
    <property type="project" value="InterPro"/>
</dbReference>
<evidence type="ECO:0000256" key="2">
    <source>
        <dbReference type="ARBA" id="ARBA00022840"/>
    </source>
</evidence>
<gene>
    <name evidence="5" type="ORF">E1301_Tti011085</name>
</gene>
<dbReference type="PANTHER" id="PTHR47117:SF1">
    <property type="entry name" value="STAR-RELATED LIPID TRANSFER PROTEIN 9"/>
    <property type="match status" value="1"/>
</dbReference>